<evidence type="ECO:0000313" key="2">
    <source>
        <dbReference type="EMBL" id="EZF51514.1"/>
    </source>
</evidence>
<accession>A0A022VZV2</accession>
<protein>
    <submittedName>
        <fullName evidence="2">Uncharacterized protein</fullName>
    </submittedName>
</protein>
<keyword evidence="1" id="KW-0472">Membrane</keyword>
<dbReference type="Proteomes" id="UP000023758">
    <property type="component" value="Unassembled WGS sequence"/>
</dbReference>
<dbReference type="AlphaFoldDB" id="A0A022VZV2"/>
<keyword evidence="1" id="KW-0812">Transmembrane</keyword>
<organism evidence="2">
    <name type="scientific">Trichophyton rubrum CBS 288.86</name>
    <dbReference type="NCBI Taxonomy" id="1215330"/>
    <lineage>
        <taxon>Eukaryota</taxon>
        <taxon>Fungi</taxon>
        <taxon>Dikarya</taxon>
        <taxon>Ascomycota</taxon>
        <taxon>Pezizomycotina</taxon>
        <taxon>Eurotiomycetes</taxon>
        <taxon>Eurotiomycetidae</taxon>
        <taxon>Onygenales</taxon>
        <taxon>Arthrodermataceae</taxon>
        <taxon>Trichophyton</taxon>
    </lineage>
</organism>
<proteinExistence type="predicted"/>
<sequence length="188" mass="20952">MLAPPVWPSKLNTVLPPPRFLHLPLPLLSSCLRRHADATLCWAIIKQQTITTSTTTGPHSLFPIRSGLYRSSIYFFCSSRFGQAMGGSLFACLFSFISSLFMYLIPHPRTPESLHEVGLRSSQLGKGTQHTAHAYLLRCNSPSVISTPRARVLVWSCTSLFSISSLEAKEQRIWGPLAGFPTYASYFF</sequence>
<dbReference type="HOGENOM" id="CLU_1442046_0_0_1"/>
<reference evidence="2" key="1">
    <citation type="submission" date="2014-02" db="EMBL/GenBank/DDBJ databases">
        <title>The Genome Sequence of Trichophyton rubrum (morphotype fischeri) CBS 288.86.</title>
        <authorList>
            <consortium name="The Broad Institute Genomics Platform"/>
            <person name="Cuomo C.A."/>
            <person name="White T.C."/>
            <person name="Graser Y."/>
            <person name="Martinez-Rossi N."/>
            <person name="Heitman J."/>
            <person name="Young S.K."/>
            <person name="Zeng Q."/>
            <person name="Gargeya S."/>
            <person name="Abouelleil A."/>
            <person name="Alvarado L."/>
            <person name="Chapman S.B."/>
            <person name="Gainer-Dewar J."/>
            <person name="Goldberg J."/>
            <person name="Griggs A."/>
            <person name="Gujja S."/>
            <person name="Hansen M."/>
            <person name="Howarth C."/>
            <person name="Imamovic A."/>
            <person name="Larimer J."/>
            <person name="Martinez D."/>
            <person name="Murphy C."/>
            <person name="Pearson M.D."/>
            <person name="Persinoti G."/>
            <person name="Poon T."/>
            <person name="Priest M."/>
            <person name="Roberts A.D."/>
            <person name="Saif S."/>
            <person name="Shea T.D."/>
            <person name="Sykes S.N."/>
            <person name="Wortman J."/>
            <person name="Nusbaum C."/>
            <person name="Birren B."/>
        </authorList>
    </citation>
    <scope>NUCLEOTIDE SEQUENCE [LARGE SCALE GENOMIC DNA]</scope>
    <source>
        <strain evidence="2">CBS 288.86</strain>
    </source>
</reference>
<keyword evidence="1" id="KW-1133">Transmembrane helix</keyword>
<evidence type="ECO:0000256" key="1">
    <source>
        <dbReference type="SAM" id="Phobius"/>
    </source>
</evidence>
<dbReference type="EMBL" id="KK207865">
    <property type="protein sequence ID" value="EZF51514.1"/>
    <property type="molecule type" value="Genomic_DNA"/>
</dbReference>
<name>A0A022VZV2_TRIRU</name>
<feature type="transmembrane region" description="Helical" evidence="1">
    <location>
        <begin position="84"/>
        <end position="105"/>
    </location>
</feature>
<gene>
    <name evidence="2" type="ORF">H103_05022</name>
</gene>